<name>A0A4Y3HUE4_9VIBR</name>
<protein>
    <submittedName>
        <fullName evidence="1">Uncharacterized protein</fullName>
    </submittedName>
</protein>
<comment type="caution">
    <text evidence="1">The sequence shown here is derived from an EMBL/GenBank/DDBJ whole genome shotgun (WGS) entry which is preliminary data.</text>
</comment>
<evidence type="ECO:0000313" key="2">
    <source>
        <dbReference type="Proteomes" id="UP000318717"/>
    </source>
</evidence>
<dbReference type="EMBL" id="BJLF01000004">
    <property type="protein sequence ID" value="GEA50380.1"/>
    <property type="molecule type" value="Genomic_DNA"/>
</dbReference>
<dbReference type="Proteomes" id="UP000318717">
    <property type="component" value="Unassembled WGS sequence"/>
</dbReference>
<reference evidence="1 2" key="1">
    <citation type="submission" date="2019-06" db="EMBL/GenBank/DDBJ databases">
        <title>Whole genome shotgun sequence of Vibrio inusitatus NBRC 102082.</title>
        <authorList>
            <person name="Hosoyama A."/>
            <person name="Uohara A."/>
            <person name="Ohji S."/>
            <person name="Ichikawa N."/>
        </authorList>
    </citation>
    <scope>NUCLEOTIDE SEQUENCE [LARGE SCALE GENOMIC DNA]</scope>
    <source>
        <strain evidence="1 2">NBRC 102082</strain>
    </source>
</reference>
<sequence length="55" mass="6215">MSVKFCVGDDKDYQGKFKVGTCEHKDASQYQSTYTASCFCLHPSAHNQCYVKLES</sequence>
<keyword evidence="2" id="KW-1185">Reference proteome</keyword>
<gene>
    <name evidence="1" type="ORF">VIN01S_11840</name>
</gene>
<evidence type="ECO:0000313" key="1">
    <source>
        <dbReference type="EMBL" id="GEA50380.1"/>
    </source>
</evidence>
<organism evidence="1 2">
    <name type="scientific">Vibrio inusitatus NBRC 102082</name>
    <dbReference type="NCBI Taxonomy" id="1219070"/>
    <lineage>
        <taxon>Bacteria</taxon>
        <taxon>Pseudomonadati</taxon>
        <taxon>Pseudomonadota</taxon>
        <taxon>Gammaproteobacteria</taxon>
        <taxon>Vibrionales</taxon>
        <taxon>Vibrionaceae</taxon>
        <taxon>Vibrio</taxon>
    </lineage>
</organism>
<dbReference type="AlphaFoldDB" id="A0A4Y3HUE4"/>
<accession>A0A4Y3HUE4</accession>
<proteinExistence type="predicted"/>